<dbReference type="GeneID" id="111087114"/>
<dbReference type="RefSeq" id="XP_022248303.1">
    <property type="nucleotide sequence ID" value="XM_022392595.1"/>
</dbReference>
<proteinExistence type="predicted"/>
<gene>
    <name evidence="4 5" type="primary">LOC111087114</name>
</gene>
<evidence type="ECO:0000313" key="3">
    <source>
        <dbReference type="Proteomes" id="UP000694941"/>
    </source>
</evidence>
<evidence type="ECO:0000256" key="2">
    <source>
        <dbReference type="SAM" id="SignalP"/>
    </source>
</evidence>
<organism evidence="3 4">
    <name type="scientific">Limulus polyphemus</name>
    <name type="common">Atlantic horseshoe crab</name>
    <dbReference type="NCBI Taxonomy" id="6850"/>
    <lineage>
        <taxon>Eukaryota</taxon>
        <taxon>Metazoa</taxon>
        <taxon>Ecdysozoa</taxon>
        <taxon>Arthropoda</taxon>
        <taxon>Chelicerata</taxon>
        <taxon>Merostomata</taxon>
        <taxon>Xiphosura</taxon>
        <taxon>Limulidae</taxon>
        <taxon>Limulus</taxon>
    </lineage>
</organism>
<accession>A0ABM1SXE7</accession>
<evidence type="ECO:0000256" key="1">
    <source>
        <dbReference type="SAM" id="Phobius"/>
    </source>
</evidence>
<keyword evidence="2" id="KW-0732">Signal</keyword>
<feature type="chain" id="PRO_5045023198" evidence="2">
    <location>
        <begin position="23"/>
        <end position="210"/>
    </location>
</feature>
<keyword evidence="1" id="KW-0812">Transmembrane</keyword>
<keyword evidence="3" id="KW-1185">Reference proteome</keyword>
<feature type="transmembrane region" description="Helical" evidence="1">
    <location>
        <begin position="96"/>
        <end position="118"/>
    </location>
</feature>
<keyword evidence="1" id="KW-1133">Transmembrane helix</keyword>
<feature type="signal peptide" evidence="2">
    <location>
        <begin position="1"/>
        <end position="22"/>
    </location>
</feature>
<protein>
    <submittedName>
        <fullName evidence="4 5">Uncharacterized protein LOC111087114</fullName>
    </submittedName>
</protein>
<name>A0ABM1SXE7_LIMPO</name>
<keyword evidence="1" id="KW-0472">Membrane</keyword>
<evidence type="ECO:0000313" key="5">
    <source>
        <dbReference type="RefSeq" id="XP_022248304.1"/>
    </source>
</evidence>
<evidence type="ECO:0000313" key="4">
    <source>
        <dbReference type="RefSeq" id="XP_022248303.1"/>
    </source>
</evidence>
<dbReference type="Proteomes" id="UP000694941">
    <property type="component" value="Unplaced"/>
</dbReference>
<sequence>MYLRTAVLMAVFVHQSTLEVVASNIAADDSENSDESREIEEKDVFGKPCVTNDDCNYDFFATCYNFKCNCHLGYRPVNGLCKEVTEEVHKSNLTTAIFSTLGGIILLSVLFVAFVRLLSKKWKEQRRLFTTTASARLQLSTIVERQFADAPLTADLRVLPLPPSTAYSEKPPPSYEEAVQLHGTGLSVLPPAFDASIAPPPYERIERAGL</sequence>
<reference evidence="4 5" key="1">
    <citation type="submission" date="2025-05" db="UniProtKB">
        <authorList>
            <consortium name="RefSeq"/>
        </authorList>
    </citation>
    <scope>IDENTIFICATION</scope>
    <source>
        <tissue evidence="4 5">Muscle</tissue>
    </source>
</reference>
<dbReference type="RefSeq" id="XP_022248304.1">
    <property type="nucleotide sequence ID" value="XM_022392596.1"/>
</dbReference>